<dbReference type="KEGG" id="fop:FNB79_00775"/>
<dbReference type="AlphaFoldDB" id="A0A516GM26"/>
<feature type="transmembrane region" description="Helical" evidence="2">
    <location>
        <begin position="146"/>
        <end position="166"/>
    </location>
</feature>
<dbReference type="EMBL" id="CP041637">
    <property type="protein sequence ID" value="QDO92574.1"/>
    <property type="molecule type" value="Genomic_DNA"/>
</dbReference>
<organism evidence="3 4">
    <name type="scientific">Formosa sediminum</name>
    <dbReference type="NCBI Taxonomy" id="2594004"/>
    <lineage>
        <taxon>Bacteria</taxon>
        <taxon>Pseudomonadati</taxon>
        <taxon>Bacteroidota</taxon>
        <taxon>Flavobacteriia</taxon>
        <taxon>Flavobacteriales</taxon>
        <taxon>Flavobacteriaceae</taxon>
        <taxon>Formosa</taxon>
    </lineage>
</organism>
<protein>
    <submittedName>
        <fullName evidence="3">Uncharacterized protein</fullName>
    </submittedName>
</protein>
<feature type="transmembrane region" description="Helical" evidence="2">
    <location>
        <begin position="118"/>
        <end position="134"/>
    </location>
</feature>
<dbReference type="Proteomes" id="UP000319209">
    <property type="component" value="Chromosome"/>
</dbReference>
<proteinExistence type="predicted"/>
<keyword evidence="2" id="KW-0472">Membrane</keyword>
<keyword evidence="2" id="KW-0812">Transmembrane</keyword>
<keyword evidence="4" id="KW-1185">Reference proteome</keyword>
<evidence type="ECO:0000313" key="4">
    <source>
        <dbReference type="Proteomes" id="UP000319209"/>
    </source>
</evidence>
<evidence type="ECO:0000256" key="1">
    <source>
        <dbReference type="SAM" id="MobiDB-lite"/>
    </source>
</evidence>
<dbReference type="RefSeq" id="WP_143379484.1">
    <property type="nucleotide sequence ID" value="NZ_CP041637.1"/>
</dbReference>
<evidence type="ECO:0000256" key="2">
    <source>
        <dbReference type="SAM" id="Phobius"/>
    </source>
</evidence>
<keyword evidence="2" id="KW-1133">Transmembrane helix</keyword>
<feature type="compositionally biased region" description="Basic and acidic residues" evidence="1">
    <location>
        <begin position="37"/>
        <end position="69"/>
    </location>
</feature>
<accession>A0A516GM26</accession>
<feature type="region of interest" description="Disordered" evidence="1">
    <location>
        <begin position="36"/>
        <end position="77"/>
    </location>
</feature>
<gene>
    <name evidence="3" type="ORF">FNB79_00775</name>
</gene>
<dbReference type="OrthoDB" id="1441947at2"/>
<name>A0A516GM26_9FLAO</name>
<feature type="transmembrane region" description="Helical" evidence="2">
    <location>
        <begin position="92"/>
        <end position="111"/>
    </location>
</feature>
<evidence type="ECO:0000313" key="3">
    <source>
        <dbReference type="EMBL" id="QDO92574.1"/>
    </source>
</evidence>
<sequence length="173" mass="20010">MTLQQKIVAAWLFLTMALCAHMILENLEAIHFGSHTPSKEHNKEVSAKTDINKTNKESHNKKEIKDSKLTQRNNPNITKEDSGNNMKMVLRIKNLFVLVLPLIFGFVSLFYSKKWFKWITFIYSILFVLLNFAHVGEQISMGSENFTQVILLLFVAGINILLIVFLNRWRKVA</sequence>
<reference evidence="3 4" key="1">
    <citation type="submission" date="2019-07" db="EMBL/GenBank/DDBJ databases">
        <title>Genome sequencing for Formosa sp. PS13.</title>
        <authorList>
            <person name="Park S.-J."/>
        </authorList>
    </citation>
    <scope>NUCLEOTIDE SEQUENCE [LARGE SCALE GENOMIC DNA]</scope>
    <source>
        <strain evidence="3 4">PS13</strain>
    </source>
</reference>